<dbReference type="Proteomes" id="UP001595885">
    <property type="component" value="Unassembled WGS sequence"/>
</dbReference>
<evidence type="ECO:0000313" key="2">
    <source>
        <dbReference type="EMBL" id="MFC4740824.1"/>
    </source>
</evidence>
<keyword evidence="1" id="KW-0732">Signal</keyword>
<name>A0ABV9P939_9FLAO</name>
<sequence>MIKKINFFCFSFIFVFTLIGNAQVGIGTTNPKATLDITSTNDGLLIPRVALTITTSATPLVAPEVSEMVYNTATVADVTPGYYYWDSAKWVRLAVGQNWSTTGNAGTTASTNFIGTIDSQDLRIKTNATNRWNISNANNGQLQSYSLGSALLPTFSYQGDQNTGIFSPSADAIGVSTNGAEKLRINSNGNLVIGSTMGAGSAKLHVTGAGNTVRIENLNSTNNAANNNTGLDLSVVYADTNGDLVLGGTSTKSLINASGATAIPQTVISSNASGSIAQSVLYTGSITLTRKAMVSINYQTSVLLTTNNGSRIDDGRPRLYGGLAQVNGTGSYGYYAGSYTNTLTTGTVYNGYYSVNGTAYVELVAGTHTITIIGFVAGGIDNVGLDDDGVRGTFGGQSFEGVQVIATY</sequence>
<reference evidence="3" key="1">
    <citation type="journal article" date="2019" name="Int. J. Syst. Evol. Microbiol.">
        <title>The Global Catalogue of Microorganisms (GCM) 10K type strain sequencing project: providing services to taxonomists for standard genome sequencing and annotation.</title>
        <authorList>
            <consortium name="The Broad Institute Genomics Platform"/>
            <consortium name="The Broad Institute Genome Sequencing Center for Infectious Disease"/>
            <person name="Wu L."/>
            <person name="Ma J."/>
        </authorList>
    </citation>
    <scope>NUCLEOTIDE SEQUENCE [LARGE SCALE GENOMIC DNA]</scope>
    <source>
        <strain evidence="3">CCUG 50349</strain>
    </source>
</reference>
<accession>A0ABV9P939</accession>
<evidence type="ECO:0000313" key="3">
    <source>
        <dbReference type="Proteomes" id="UP001595885"/>
    </source>
</evidence>
<proteinExistence type="predicted"/>
<dbReference type="RefSeq" id="WP_379742969.1">
    <property type="nucleotide sequence ID" value="NZ_JBHSGW010000027.1"/>
</dbReference>
<organism evidence="2 3">
    <name type="scientific">Flavobacterium ponti</name>
    <dbReference type="NCBI Taxonomy" id="665133"/>
    <lineage>
        <taxon>Bacteria</taxon>
        <taxon>Pseudomonadati</taxon>
        <taxon>Bacteroidota</taxon>
        <taxon>Flavobacteriia</taxon>
        <taxon>Flavobacteriales</taxon>
        <taxon>Flavobacteriaceae</taxon>
        <taxon>Flavobacterium</taxon>
    </lineage>
</organism>
<protein>
    <submittedName>
        <fullName evidence="2">Uncharacterized protein</fullName>
    </submittedName>
</protein>
<feature type="signal peptide" evidence="1">
    <location>
        <begin position="1"/>
        <end position="22"/>
    </location>
</feature>
<comment type="caution">
    <text evidence="2">The sequence shown here is derived from an EMBL/GenBank/DDBJ whole genome shotgun (WGS) entry which is preliminary data.</text>
</comment>
<feature type="chain" id="PRO_5046517292" evidence="1">
    <location>
        <begin position="23"/>
        <end position="408"/>
    </location>
</feature>
<keyword evidence="3" id="KW-1185">Reference proteome</keyword>
<gene>
    <name evidence="2" type="ORF">ACFO3U_12545</name>
</gene>
<evidence type="ECO:0000256" key="1">
    <source>
        <dbReference type="SAM" id="SignalP"/>
    </source>
</evidence>
<dbReference type="EMBL" id="JBHSGW010000027">
    <property type="protein sequence ID" value="MFC4740824.1"/>
    <property type="molecule type" value="Genomic_DNA"/>
</dbReference>